<proteinExistence type="predicted"/>
<sequence>MAEFLFIDYQDDQLQNLSLQRRKREFTQKARYRKERLAAMGRLKSSTLVLRHRLPLAYVPLGLDGAELGPTTKSRPDGGPSGTDTPEPEAPQIIPVVNFGSPRRLSGDGFVDPFATTAFPMTGSMNSFFHQLRHFTIPGAYPVEQSRMTVWWWQQGTSQPAIAGNVEAATAHTKGVEALIELNGGVEALDHMAQSEIYHGDMLNAILTNTRPTLSPTATWRSKILQEEKIFHSTSNFITGFANQFKKDLSQLSCLGTSFFAAPWYSGLEDSMKDLLQWSQRLIQYYEIARLQTSITTQSDNDLFLVLEHQLMLIRYTPKLSASYTISDLLNEPLRVTLLIYLNACVWHFRVFPIMRYMVSPLQQILLSNTTGANSILHCIKRNAPDLLFWILFIGGVASRGHHEHLWFVAQLVELTSYLGISDWDAAQVILRGFFHMDHPGQPGGKELWEEVSASS</sequence>
<evidence type="ECO:0000313" key="2">
    <source>
        <dbReference type="EMBL" id="KAJ5390172.1"/>
    </source>
</evidence>
<dbReference type="RefSeq" id="XP_056560900.1">
    <property type="nucleotide sequence ID" value="XM_056694171.1"/>
</dbReference>
<dbReference type="GeneID" id="81433348"/>
<feature type="region of interest" description="Disordered" evidence="1">
    <location>
        <begin position="67"/>
        <end position="93"/>
    </location>
</feature>
<organism evidence="2 3">
    <name type="scientific">Penicillium cataractarum</name>
    <dbReference type="NCBI Taxonomy" id="2100454"/>
    <lineage>
        <taxon>Eukaryota</taxon>
        <taxon>Fungi</taxon>
        <taxon>Dikarya</taxon>
        <taxon>Ascomycota</taxon>
        <taxon>Pezizomycotina</taxon>
        <taxon>Eurotiomycetes</taxon>
        <taxon>Eurotiomycetidae</taxon>
        <taxon>Eurotiales</taxon>
        <taxon>Aspergillaceae</taxon>
        <taxon>Penicillium</taxon>
    </lineage>
</organism>
<dbReference type="AlphaFoldDB" id="A0A9X0B6W1"/>
<dbReference type="PANTHER" id="PTHR37540:SF5">
    <property type="entry name" value="TRANSCRIPTION FACTOR DOMAIN-CONTAINING PROTEIN"/>
    <property type="match status" value="1"/>
</dbReference>
<keyword evidence="3" id="KW-1185">Reference proteome</keyword>
<gene>
    <name evidence="2" type="ORF">N7496_001240</name>
</gene>
<dbReference type="OrthoDB" id="4341327at2759"/>
<name>A0A9X0B6W1_9EURO</name>
<reference evidence="2" key="1">
    <citation type="submission" date="2022-11" db="EMBL/GenBank/DDBJ databases">
        <authorList>
            <person name="Petersen C."/>
        </authorList>
    </citation>
    <scope>NUCLEOTIDE SEQUENCE</scope>
    <source>
        <strain evidence="2">IBT 29864</strain>
    </source>
</reference>
<dbReference type="EMBL" id="JAPZBS010000001">
    <property type="protein sequence ID" value="KAJ5390172.1"/>
    <property type="molecule type" value="Genomic_DNA"/>
</dbReference>
<reference evidence="2" key="2">
    <citation type="journal article" date="2023" name="IMA Fungus">
        <title>Comparative genomic study of the Penicillium genus elucidates a diverse pangenome and 15 lateral gene transfer events.</title>
        <authorList>
            <person name="Petersen C."/>
            <person name="Sorensen T."/>
            <person name="Nielsen M.R."/>
            <person name="Sondergaard T.E."/>
            <person name="Sorensen J.L."/>
            <person name="Fitzpatrick D.A."/>
            <person name="Frisvad J.C."/>
            <person name="Nielsen K.L."/>
        </authorList>
    </citation>
    <scope>NUCLEOTIDE SEQUENCE</scope>
    <source>
        <strain evidence="2">IBT 29864</strain>
    </source>
</reference>
<dbReference type="PANTHER" id="PTHR37540">
    <property type="entry name" value="TRANSCRIPTION FACTOR (ACR-2), PUTATIVE-RELATED-RELATED"/>
    <property type="match status" value="1"/>
</dbReference>
<dbReference type="Proteomes" id="UP001147782">
    <property type="component" value="Unassembled WGS sequence"/>
</dbReference>
<protein>
    <submittedName>
        <fullName evidence="2">Uncharacterized protein</fullName>
    </submittedName>
</protein>
<evidence type="ECO:0000313" key="3">
    <source>
        <dbReference type="Proteomes" id="UP001147782"/>
    </source>
</evidence>
<dbReference type="Pfam" id="PF11951">
    <property type="entry name" value="Fungal_trans_2"/>
    <property type="match status" value="1"/>
</dbReference>
<dbReference type="InterPro" id="IPR021858">
    <property type="entry name" value="Fun_TF"/>
</dbReference>
<accession>A0A9X0B6W1</accession>
<comment type="caution">
    <text evidence="2">The sequence shown here is derived from an EMBL/GenBank/DDBJ whole genome shotgun (WGS) entry which is preliminary data.</text>
</comment>
<evidence type="ECO:0000256" key="1">
    <source>
        <dbReference type="SAM" id="MobiDB-lite"/>
    </source>
</evidence>